<evidence type="ECO:0000313" key="2">
    <source>
        <dbReference type="Proteomes" id="UP000006919"/>
    </source>
</evidence>
<evidence type="ECO:0000313" key="1">
    <source>
        <dbReference type="EMBL" id="ADU23938.1"/>
    </source>
</evidence>
<sequence>MFELNFDELDMLSPFEKFKDKITRSDLKPESKILLMTHNDLDGSGPAVLLKSIFVKTDVIHCSNNNMDREIMNSMYMANKYDAVFITDISCTKETAEKINEHYNRKKLYLLDHHRTAEYLNEYDWAFVLSEHIKESFIDEYYKEPIGKPSATSITFDFLKYYGLTKYIKNLSLAKELAFMISAYDSWDWVNVFEKDPKFLDLNTVFWIYQPEIFDNIFSKKISEEGARILDKRENFVLMLEKGRNENYINSKRESFKKCVLTIDDVSYKAIYCFADSHTPELFEVMKTDFPEGDIAIINTGSKLSFRSIDNDINVEKLARKLGGGGHINASGVHVSSELQKEYMEKLLTGTIEKYNQSANS</sequence>
<gene>
    <name evidence="1" type="ordered locus">Rumal_3491</name>
</gene>
<proteinExistence type="predicted"/>
<dbReference type="KEGG" id="ral:Rumal_3491"/>
<accession>E6UJU2</accession>
<dbReference type="InterPro" id="IPR038763">
    <property type="entry name" value="DHH_sf"/>
</dbReference>
<name>E6UJU2_RUMA7</name>
<dbReference type="PANTHER" id="PTHR42146">
    <property type="entry name" value="3',5'-CYCLIC-NUCLEOTIDE PHOSPHODIESTERASE"/>
    <property type="match status" value="1"/>
</dbReference>
<dbReference type="RefSeq" id="WP_013483488.1">
    <property type="nucleotide sequence ID" value="NC_014824.1"/>
</dbReference>
<dbReference type="Proteomes" id="UP000006919">
    <property type="component" value="Plasmid pRUMAL01"/>
</dbReference>
<dbReference type="SUPFAM" id="SSF64182">
    <property type="entry name" value="DHH phosphoesterases"/>
    <property type="match status" value="1"/>
</dbReference>
<organism evidence="1 2">
    <name type="scientific">Ruminococcus albus (strain ATCC 27210 / DSM 20455 / JCM 14654 / NCDO 2250 / 7)</name>
    <dbReference type="NCBI Taxonomy" id="697329"/>
    <lineage>
        <taxon>Bacteria</taxon>
        <taxon>Bacillati</taxon>
        <taxon>Bacillota</taxon>
        <taxon>Clostridia</taxon>
        <taxon>Eubacteriales</taxon>
        <taxon>Oscillospiraceae</taxon>
        <taxon>Ruminococcus</taxon>
    </lineage>
</organism>
<dbReference type="OrthoDB" id="9759476at2"/>
<keyword evidence="1" id="KW-0614">Plasmid</keyword>
<dbReference type="AlphaFoldDB" id="E6UJU2"/>
<protein>
    <submittedName>
        <fullName evidence="1">Phosphoesterase DHHA1</fullName>
    </submittedName>
</protein>
<dbReference type="PANTHER" id="PTHR42146:SF1">
    <property type="entry name" value="OLIGORIBONUCLEASE NRNB"/>
    <property type="match status" value="1"/>
</dbReference>
<dbReference type="EMBL" id="CP002404">
    <property type="protein sequence ID" value="ADU23938.1"/>
    <property type="molecule type" value="Genomic_DNA"/>
</dbReference>
<dbReference type="eggNOG" id="COG2404">
    <property type="taxonomic scope" value="Bacteria"/>
</dbReference>
<reference evidence="2" key="1">
    <citation type="journal article" date="2011" name="J. Bacteriol.">
        <title>Complete genome of the cellulolytic ruminal bacterium Ruminococcus albus 7.</title>
        <authorList>
            <person name="Suen G."/>
            <person name="Stevenson D.M."/>
            <person name="Bruce D.C."/>
            <person name="Chertkov O."/>
            <person name="Copeland A."/>
            <person name="Cheng J.F."/>
            <person name="Detter C."/>
            <person name="Detter J.C."/>
            <person name="Goodwin L.A."/>
            <person name="Han C.S."/>
            <person name="Hauser L.J."/>
            <person name="Ivanova N.N."/>
            <person name="Kyrpides N.C."/>
            <person name="Land M.L."/>
            <person name="Lapidus A."/>
            <person name="Lucas S."/>
            <person name="Ovchinnikova G."/>
            <person name="Pitluck S."/>
            <person name="Tapia R."/>
            <person name="Woyke T."/>
            <person name="Boyum J."/>
            <person name="Mead D."/>
            <person name="Weimer P.J."/>
        </authorList>
    </citation>
    <scope>NUCLEOTIDE SEQUENCE [LARGE SCALE GENOMIC DNA]</scope>
    <source>
        <strain evidence="2">ATCC 27210 / DSM 20455 / JCM 14654 / NCDO 2250 / 7</strain>
        <plasmid evidence="2">pRUMAL01</plasmid>
    </source>
</reference>
<dbReference type="InterPro" id="IPR052968">
    <property type="entry name" value="Nucleotide_metab_enz"/>
</dbReference>
<dbReference type="HOGENOM" id="CLU_052014_0_0_9"/>
<dbReference type="Gene3D" id="3.10.310.30">
    <property type="match status" value="1"/>
</dbReference>
<geneLocation type="plasmid" evidence="1 2">
    <name>pRUMAL01</name>
</geneLocation>